<dbReference type="Proteomes" id="UP000663829">
    <property type="component" value="Unassembled WGS sequence"/>
</dbReference>
<accession>A0A816ALY6</accession>
<dbReference type="Proteomes" id="UP000677228">
    <property type="component" value="Unassembled WGS sequence"/>
</dbReference>
<sequence length="141" mass="16243">MSKDPFHPSFRTHQVNETIEKVPNLLSMQVVKMTTIQTQKMPRTSNSRTSTPIIRYVRRLPSEMTLADEKEVVEIIETTNPEKTISSTNVPQVVIVEISRPNTATTRLLNRSKLVEQLIRRPPRRIYNMSRETIVPLAVYG</sequence>
<gene>
    <name evidence="2" type="ORF">GPM918_LOCUS42238</name>
    <name evidence="1" type="ORF">OVA965_LOCUS25586</name>
    <name evidence="4" type="ORF">SRO942_LOCUS43441</name>
    <name evidence="3" type="ORF">TMI583_LOCUS26317</name>
</gene>
<evidence type="ECO:0000313" key="2">
    <source>
        <dbReference type="EMBL" id="CAF1598071.1"/>
    </source>
</evidence>
<comment type="caution">
    <text evidence="2">The sequence shown here is derived from an EMBL/GenBank/DDBJ whole genome shotgun (WGS) entry which is preliminary data.</text>
</comment>
<evidence type="ECO:0000313" key="3">
    <source>
        <dbReference type="EMBL" id="CAF4043434.1"/>
    </source>
</evidence>
<reference evidence="2" key="1">
    <citation type="submission" date="2021-02" db="EMBL/GenBank/DDBJ databases">
        <authorList>
            <person name="Nowell W R."/>
        </authorList>
    </citation>
    <scope>NUCLEOTIDE SEQUENCE</scope>
</reference>
<dbReference type="EMBL" id="CAJNOQ010035123">
    <property type="protein sequence ID" value="CAF1598071.1"/>
    <property type="molecule type" value="Genomic_DNA"/>
</dbReference>
<organism evidence="2 5">
    <name type="scientific">Didymodactylos carnosus</name>
    <dbReference type="NCBI Taxonomy" id="1234261"/>
    <lineage>
        <taxon>Eukaryota</taxon>
        <taxon>Metazoa</taxon>
        <taxon>Spiralia</taxon>
        <taxon>Gnathifera</taxon>
        <taxon>Rotifera</taxon>
        <taxon>Eurotatoria</taxon>
        <taxon>Bdelloidea</taxon>
        <taxon>Philodinida</taxon>
        <taxon>Philodinidae</taxon>
        <taxon>Didymodactylos</taxon>
    </lineage>
</organism>
<keyword evidence="5" id="KW-1185">Reference proteome</keyword>
<name>A0A816ALY6_9BILA</name>
<dbReference type="Proteomes" id="UP000682733">
    <property type="component" value="Unassembled WGS sequence"/>
</dbReference>
<protein>
    <submittedName>
        <fullName evidence="2">Uncharacterized protein</fullName>
    </submittedName>
</protein>
<dbReference type="EMBL" id="CAJNOK010015965">
    <property type="protein sequence ID" value="CAF1235557.1"/>
    <property type="molecule type" value="Genomic_DNA"/>
</dbReference>
<dbReference type="Proteomes" id="UP000681722">
    <property type="component" value="Unassembled WGS sequence"/>
</dbReference>
<evidence type="ECO:0000313" key="1">
    <source>
        <dbReference type="EMBL" id="CAF1235557.1"/>
    </source>
</evidence>
<dbReference type="EMBL" id="CAJOBA010037513">
    <property type="protein sequence ID" value="CAF4043434.1"/>
    <property type="molecule type" value="Genomic_DNA"/>
</dbReference>
<dbReference type="EMBL" id="CAJOBC010101466">
    <property type="protein sequence ID" value="CAF4473842.1"/>
    <property type="molecule type" value="Genomic_DNA"/>
</dbReference>
<dbReference type="AlphaFoldDB" id="A0A816ALY6"/>
<evidence type="ECO:0000313" key="4">
    <source>
        <dbReference type="EMBL" id="CAF4473842.1"/>
    </source>
</evidence>
<evidence type="ECO:0000313" key="5">
    <source>
        <dbReference type="Proteomes" id="UP000663829"/>
    </source>
</evidence>
<proteinExistence type="predicted"/>